<dbReference type="Pfam" id="PF01471">
    <property type="entry name" value="PG_binding_1"/>
    <property type="match status" value="1"/>
</dbReference>
<dbReference type="RefSeq" id="WP_264323239.1">
    <property type="nucleotide sequence ID" value="NZ_JADEXQ010000003.1"/>
</dbReference>
<dbReference type="InterPro" id="IPR036366">
    <property type="entry name" value="PGBDSf"/>
</dbReference>
<dbReference type="AlphaFoldDB" id="A0A928VL80"/>
<dbReference type="EMBL" id="JADEXQ010000003">
    <property type="protein sequence ID" value="MBE9028417.1"/>
    <property type="molecule type" value="Genomic_DNA"/>
</dbReference>
<feature type="region of interest" description="Disordered" evidence="1">
    <location>
        <begin position="351"/>
        <end position="375"/>
    </location>
</feature>
<evidence type="ECO:0000313" key="5">
    <source>
        <dbReference type="Proteomes" id="UP000625316"/>
    </source>
</evidence>
<protein>
    <submittedName>
        <fullName evidence="4">DUF3380 domain-containing protein</fullName>
    </submittedName>
</protein>
<sequence>MNLRDIALGTVVYPLAAIRADESTTRDVQSRLLSWGYQPGPADGDWGSRTEDAYVAFARDYSYSTNTITPATAGHLVSLAFRSLKAIANQSSTFTLFSLRDNPILARSIQDRLTVLGYSPGPIDGDWGKSTQAAFTAFAQANQFPSDRLSPKAAQKLLGADPIPVPPPPVTNQPQPPPVPPTDVIVPTEPDNSQTLRDIALGTVTYPLSQLRSNVKIARDIQFRLSSWGYQPGPVDGDWGGLTEKAFITFARDYGYLNQSLTPQAAAHLASLAFRSLSQIAAQSSTFTLFSIKRNPLIAKDVQQQLKIKGYYTGPIDGDWGSGTQAAYDKFATANNFPTDRMPPQAARTLIASSAPPSPPTPPTTPPRENDPPANVVVPKSLSELRRSQYRWPLDRLAKSNSFIKELQQALSAMGHSPGPIDGVWGGRTKAGYEAMASVYGAEKDRISPRVAKLLLEPEVPRIKVITPPKKLNNSDYVEVARMIGTNTATIRAVVEVEAAGSGYFSDGRPKILFEAHWFSAFTNSRYDYSYPSISSPVWNRSLYIGGVGEWDRLYKAVRLDRAGALKSASWGLGQVMGFNHVAAGYSNVEDFVKDMHTSEGKQLMAMFNFINYNGLAPYLVRRDWAGFALRYNGEGYRVNQYDVRLAQAYNYWRNVA</sequence>
<evidence type="ECO:0000259" key="2">
    <source>
        <dbReference type="Pfam" id="PF01471"/>
    </source>
</evidence>
<feature type="compositionally biased region" description="Pro residues" evidence="1">
    <location>
        <begin position="356"/>
        <end position="366"/>
    </location>
</feature>
<evidence type="ECO:0000256" key="1">
    <source>
        <dbReference type="SAM" id="MobiDB-lite"/>
    </source>
</evidence>
<evidence type="ECO:0000313" key="4">
    <source>
        <dbReference type="EMBL" id="MBE9028417.1"/>
    </source>
</evidence>
<dbReference type="SUPFAM" id="SSF47090">
    <property type="entry name" value="PGBD-like"/>
    <property type="match status" value="5"/>
</dbReference>
<evidence type="ECO:0000259" key="3">
    <source>
        <dbReference type="Pfam" id="PF11860"/>
    </source>
</evidence>
<feature type="region of interest" description="Disordered" evidence="1">
    <location>
        <begin position="158"/>
        <end position="180"/>
    </location>
</feature>
<organism evidence="4 5">
    <name type="scientific">Romeriopsis navalis LEGE 11480</name>
    <dbReference type="NCBI Taxonomy" id="2777977"/>
    <lineage>
        <taxon>Bacteria</taxon>
        <taxon>Bacillati</taxon>
        <taxon>Cyanobacteriota</taxon>
        <taxon>Cyanophyceae</taxon>
        <taxon>Leptolyngbyales</taxon>
        <taxon>Leptolyngbyaceae</taxon>
        <taxon>Romeriopsis</taxon>
        <taxon>Romeriopsis navalis</taxon>
    </lineage>
</organism>
<keyword evidence="5" id="KW-1185">Reference proteome</keyword>
<proteinExistence type="predicted"/>
<dbReference type="InterPro" id="IPR036365">
    <property type="entry name" value="PGBD-like_sf"/>
</dbReference>
<dbReference type="Proteomes" id="UP000625316">
    <property type="component" value="Unassembled WGS sequence"/>
</dbReference>
<accession>A0A928VL80</accession>
<feature type="compositionally biased region" description="Pro residues" evidence="1">
    <location>
        <begin position="163"/>
        <end position="180"/>
    </location>
</feature>
<dbReference type="Pfam" id="PF11860">
    <property type="entry name" value="Muramidase"/>
    <property type="match status" value="1"/>
</dbReference>
<name>A0A928VL80_9CYAN</name>
<gene>
    <name evidence="4" type="ORF">IQ266_01440</name>
</gene>
<feature type="domain" description="Peptidoglycan binding-like" evidence="2">
    <location>
        <begin position="107"/>
        <end position="147"/>
    </location>
</feature>
<dbReference type="Gene3D" id="1.10.101.10">
    <property type="entry name" value="PGBD-like superfamily/PGBD"/>
    <property type="match status" value="5"/>
</dbReference>
<dbReference type="InterPro" id="IPR024408">
    <property type="entry name" value="Muramidase"/>
</dbReference>
<dbReference type="InterPro" id="IPR002477">
    <property type="entry name" value="Peptidoglycan-bd-like"/>
</dbReference>
<feature type="domain" description="N-acetylmuramidase" evidence="3">
    <location>
        <begin position="488"/>
        <end position="653"/>
    </location>
</feature>
<comment type="caution">
    <text evidence="4">The sequence shown here is derived from an EMBL/GenBank/DDBJ whole genome shotgun (WGS) entry which is preliminary data.</text>
</comment>
<reference evidence="4" key="1">
    <citation type="submission" date="2020-10" db="EMBL/GenBank/DDBJ databases">
        <authorList>
            <person name="Castelo-Branco R."/>
            <person name="Eusebio N."/>
            <person name="Adriana R."/>
            <person name="Vieira A."/>
            <person name="Brugerolle De Fraissinette N."/>
            <person name="Rezende De Castro R."/>
            <person name="Schneider M.P."/>
            <person name="Vasconcelos V."/>
            <person name="Leao P.N."/>
        </authorList>
    </citation>
    <scope>NUCLEOTIDE SEQUENCE</scope>
    <source>
        <strain evidence="4">LEGE 11480</strain>
    </source>
</reference>